<gene>
    <name evidence="2" type="ORF">A2557_14115</name>
</gene>
<sequence>MKKEEQKQINKISNDPFTHQSLVQVQEVEWEGQKVLAVDGKELHRFLEVGKDFSTWIKDRIKEYDFQEKQDYILLPKFGEQDWGGHNRKKSQAEVFPKFGENPKIEEPLLAKFGEQDWGGHNRKEYQLTLEMAKELSMVERNEKGRAARKYFIECEKKLMASRQELPELDHPSRFTPVMEKLFSSFEDEEDQEPDELTPLIRAAKKGRELAESLGVPKGQVHLVVNAFVRRTTGKDALESLGFKASLPKGLQPVKPTEEADQFLNLLDELVQTGQVPNYAKPGSGKIAVRMALVWEPLQKKGHSYGPEIYQDLKIHPRFIASSWAVKIGKTQKTARCWFFEQAKGEK</sequence>
<dbReference type="Pfam" id="PF08346">
    <property type="entry name" value="AntA"/>
    <property type="match status" value="2"/>
</dbReference>
<dbReference type="AlphaFoldDB" id="A0A1F6H163"/>
<comment type="caution">
    <text evidence="2">The sequence shown here is derived from an EMBL/GenBank/DDBJ whole genome shotgun (WGS) entry which is preliminary data.</text>
</comment>
<dbReference type="EMBL" id="MFNF01000007">
    <property type="protein sequence ID" value="OGH04089.1"/>
    <property type="molecule type" value="Genomic_DNA"/>
</dbReference>
<dbReference type="PANTHER" id="PTHR36180:SF1">
    <property type="entry name" value="ANTA_ANTB ANTIREPRESSOR DOMAIN-CONTAINING PROTEIN"/>
    <property type="match status" value="1"/>
</dbReference>
<proteinExistence type="predicted"/>
<dbReference type="PANTHER" id="PTHR36180">
    <property type="entry name" value="DNA-BINDING PROTEIN-RELATED-RELATED"/>
    <property type="match status" value="1"/>
</dbReference>
<accession>A0A1F6H163</accession>
<evidence type="ECO:0000313" key="2">
    <source>
        <dbReference type="EMBL" id="OGH04089.1"/>
    </source>
</evidence>
<feature type="domain" description="AntA/AntB antirepressor" evidence="1">
    <location>
        <begin position="38"/>
        <end position="79"/>
    </location>
</feature>
<name>A0A1F6H163_9PROT</name>
<organism evidence="2 3">
    <name type="scientific">Candidatus Lambdaproteobacteria bacterium RIFOXYD2_FULL_56_26</name>
    <dbReference type="NCBI Taxonomy" id="1817773"/>
    <lineage>
        <taxon>Bacteria</taxon>
        <taxon>Pseudomonadati</taxon>
        <taxon>Pseudomonadota</taxon>
        <taxon>Candidatus Lambdaproteobacteria</taxon>
    </lineage>
</organism>
<dbReference type="InterPro" id="IPR013557">
    <property type="entry name" value="AntA/B_antirep"/>
</dbReference>
<protein>
    <recommendedName>
        <fullName evidence="1">AntA/AntB antirepressor domain-containing protein</fullName>
    </recommendedName>
</protein>
<dbReference type="Proteomes" id="UP000177583">
    <property type="component" value="Unassembled WGS sequence"/>
</dbReference>
<evidence type="ECO:0000313" key="3">
    <source>
        <dbReference type="Proteomes" id="UP000177583"/>
    </source>
</evidence>
<evidence type="ECO:0000259" key="1">
    <source>
        <dbReference type="Pfam" id="PF08346"/>
    </source>
</evidence>
<reference evidence="2 3" key="1">
    <citation type="journal article" date="2016" name="Nat. Commun.">
        <title>Thousands of microbial genomes shed light on interconnected biogeochemical processes in an aquifer system.</title>
        <authorList>
            <person name="Anantharaman K."/>
            <person name="Brown C.T."/>
            <person name="Hug L.A."/>
            <person name="Sharon I."/>
            <person name="Castelle C.J."/>
            <person name="Probst A.J."/>
            <person name="Thomas B.C."/>
            <person name="Singh A."/>
            <person name="Wilkins M.J."/>
            <person name="Karaoz U."/>
            <person name="Brodie E.L."/>
            <person name="Williams K.H."/>
            <person name="Hubbard S.S."/>
            <person name="Banfield J.F."/>
        </authorList>
    </citation>
    <scope>NUCLEOTIDE SEQUENCE [LARGE SCALE GENOMIC DNA]</scope>
</reference>
<feature type="domain" description="AntA/AntB antirepressor" evidence="1">
    <location>
        <begin position="116"/>
        <end position="142"/>
    </location>
</feature>